<feature type="compositionally biased region" description="Pro residues" evidence="1">
    <location>
        <begin position="13"/>
        <end position="22"/>
    </location>
</feature>
<name>A0A8H8DGK5_9FUNG</name>
<comment type="caution">
    <text evidence="2">The sequence shown here is derived from an EMBL/GenBank/DDBJ whole genome shotgun (WGS) entry which is preliminary data.</text>
</comment>
<protein>
    <submittedName>
        <fullName evidence="2">Uncharacterized protein</fullName>
    </submittedName>
</protein>
<organism evidence="2 3">
    <name type="scientific">Olpidium bornovanus</name>
    <dbReference type="NCBI Taxonomy" id="278681"/>
    <lineage>
        <taxon>Eukaryota</taxon>
        <taxon>Fungi</taxon>
        <taxon>Fungi incertae sedis</taxon>
        <taxon>Olpidiomycota</taxon>
        <taxon>Olpidiomycotina</taxon>
        <taxon>Olpidiomycetes</taxon>
        <taxon>Olpidiales</taxon>
        <taxon>Olpidiaceae</taxon>
        <taxon>Olpidium</taxon>
    </lineage>
</organism>
<dbReference type="AlphaFoldDB" id="A0A8H8DGK5"/>
<gene>
    <name evidence="2" type="ORF">BJ554DRAFT_2238</name>
</gene>
<evidence type="ECO:0000313" key="2">
    <source>
        <dbReference type="EMBL" id="KAG5457685.1"/>
    </source>
</evidence>
<evidence type="ECO:0000256" key="1">
    <source>
        <dbReference type="SAM" id="MobiDB-lite"/>
    </source>
</evidence>
<sequence length="165" mass="18464">GSLLPFRRRAPVEVPPHPPPSAPGVALPRACSKTPGLFAAAVFRSRPLRDPARGLVRPSLRPTLLRRGPRVRRRLGVFSLLERHRRHAPALGLGHPRHRRTREPQVVPSHVRRPLSARAESYHPLSFIMWGTPKALIAFRNWMESGARTSFAKPSALLTADGKFR</sequence>
<dbReference type="EMBL" id="JAEFCI010009659">
    <property type="protein sequence ID" value="KAG5457685.1"/>
    <property type="molecule type" value="Genomic_DNA"/>
</dbReference>
<reference evidence="2 3" key="1">
    <citation type="journal article" name="Sci. Rep.">
        <title>Genome-scale phylogenetic analyses confirm Olpidium as the closest living zoosporic fungus to the non-flagellated, terrestrial fungi.</title>
        <authorList>
            <person name="Chang Y."/>
            <person name="Rochon D."/>
            <person name="Sekimoto S."/>
            <person name="Wang Y."/>
            <person name="Chovatia M."/>
            <person name="Sandor L."/>
            <person name="Salamov A."/>
            <person name="Grigoriev I.V."/>
            <person name="Stajich J.E."/>
            <person name="Spatafora J.W."/>
        </authorList>
    </citation>
    <scope>NUCLEOTIDE SEQUENCE [LARGE SCALE GENOMIC DNA]</scope>
    <source>
        <strain evidence="2">S191</strain>
    </source>
</reference>
<proteinExistence type="predicted"/>
<dbReference type="Proteomes" id="UP000673691">
    <property type="component" value="Unassembled WGS sequence"/>
</dbReference>
<accession>A0A8H8DGK5</accession>
<feature type="region of interest" description="Disordered" evidence="1">
    <location>
        <begin position="91"/>
        <end position="111"/>
    </location>
</feature>
<keyword evidence="3" id="KW-1185">Reference proteome</keyword>
<evidence type="ECO:0000313" key="3">
    <source>
        <dbReference type="Proteomes" id="UP000673691"/>
    </source>
</evidence>
<feature type="region of interest" description="Disordered" evidence="1">
    <location>
        <begin position="1"/>
        <end position="26"/>
    </location>
</feature>
<feature type="non-terminal residue" evidence="2">
    <location>
        <position position="1"/>
    </location>
</feature>